<dbReference type="Proteomes" id="UP001352263">
    <property type="component" value="Unassembled WGS sequence"/>
</dbReference>
<evidence type="ECO:0000313" key="1">
    <source>
        <dbReference type="EMBL" id="MEC4717680.1"/>
    </source>
</evidence>
<organism evidence="1 2">
    <name type="scientific">Noviherbaspirillum album</name>
    <dbReference type="NCBI Taxonomy" id="3080276"/>
    <lineage>
        <taxon>Bacteria</taxon>
        <taxon>Pseudomonadati</taxon>
        <taxon>Pseudomonadota</taxon>
        <taxon>Betaproteobacteria</taxon>
        <taxon>Burkholderiales</taxon>
        <taxon>Oxalobacteraceae</taxon>
        <taxon>Noviherbaspirillum</taxon>
    </lineage>
</organism>
<sequence length="189" mass="20986">MDMDMDMEQDHVKAVPLPLDSRITSTYPLVNFADAYSLELPAGASTNPEQLARFIFSQLSPWMTALMKIRDALAAGFGLKTIKHLSSLGEDANASRVGFFKIYSTDQTEIVLGEGDKHLDFRLSLLCSSQSAPNEKRRLTLSTVVRCHNRLGRLYILLIAPFHRLIVRSILGRAARAGWPPARMTGALN</sequence>
<dbReference type="EMBL" id="JAWIIV010000001">
    <property type="protein sequence ID" value="MEC4717680.1"/>
    <property type="molecule type" value="Genomic_DNA"/>
</dbReference>
<dbReference type="RefSeq" id="WP_326504433.1">
    <property type="nucleotide sequence ID" value="NZ_JAWIIV010000001.1"/>
</dbReference>
<evidence type="ECO:0000313" key="2">
    <source>
        <dbReference type="Proteomes" id="UP001352263"/>
    </source>
</evidence>
<dbReference type="InterPro" id="IPR021295">
    <property type="entry name" value="DUF2867"/>
</dbReference>
<accession>A0ABU6J237</accession>
<keyword evidence="2" id="KW-1185">Reference proteome</keyword>
<proteinExistence type="predicted"/>
<name>A0ABU6J237_9BURK</name>
<reference evidence="1 2" key="1">
    <citation type="submission" date="2023-10" db="EMBL/GenBank/DDBJ databases">
        <title>Noviherbaspirillum sp. CPCC 100848 genome assembly.</title>
        <authorList>
            <person name="Li X.Y."/>
            <person name="Fang X.M."/>
        </authorList>
    </citation>
    <scope>NUCLEOTIDE SEQUENCE [LARGE SCALE GENOMIC DNA]</scope>
    <source>
        <strain evidence="1 2">CPCC 100848</strain>
    </source>
</reference>
<comment type="caution">
    <text evidence="1">The sequence shown here is derived from an EMBL/GenBank/DDBJ whole genome shotgun (WGS) entry which is preliminary data.</text>
</comment>
<dbReference type="Pfam" id="PF11066">
    <property type="entry name" value="DUF2867"/>
    <property type="match status" value="1"/>
</dbReference>
<protein>
    <submittedName>
        <fullName evidence="1">DUF2867 domain-containing protein</fullName>
    </submittedName>
</protein>
<gene>
    <name evidence="1" type="ORF">RY831_00795</name>
</gene>